<dbReference type="InterPro" id="IPR058537">
    <property type="entry name" value="TPR_TNPO3_IPO13_4th"/>
</dbReference>
<feature type="domain" description="Importin N-terminal" evidence="1">
    <location>
        <begin position="29"/>
        <end position="95"/>
    </location>
</feature>
<dbReference type="AlphaFoldDB" id="T1GDV0"/>
<name>T1GDV0_MEGSC</name>
<dbReference type="InterPro" id="IPR057941">
    <property type="entry name" value="TPR_TNPO3_IPO13_2nd"/>
</dbReference>
<protein>
    <recommendedName>
        <fullName evidence="1">Importin N-terminal domain-containing protein</fullName>
    </recommendedName>
</protein>
<dbReference type="Proteomes" id="UP000015102">
    <property type="component" value="Unassembled WGS sequence"/>
</dbReference>
<dbReference type="InterPro" id="IPR016024">
    <property type="entry name" value="ARM-type_fold"/>
</dbReference>
<dbReference type="EMBL" id="CAQQ02036268">
    <property type="status" value="NOT_ANNOTATED_CDS"/>
    <property type="molecule type" value="Genomic_DNA"/>
</dbReference>
<dbReference type="SMART" id="SM00913">
    <property type="entry name" value="IBN_N"/>
    <property type="match status" value="1"/>
</dbReference>
<sequence>MDSAPNLEIVIQAIFTLHSNSNTKDKNEASKWLDDLQKSIYSWKIADELLQQKRDLYTCFFAAQTLRNKIENSFRELPPSSHQSLRDSLLAHVAGITAETDTIIVTQLCLALVDLALLLSSWKDPVPTILENLSKDESILTLLEIFILFPEQIDDSRFLWLGANRRKEINEHLKANGPQISEFLKFCLNSYGANPRYLNKVIKCFNSWVRYQLVSNELIASSPITQQVFNLVLTCVGHFDYDIAEITFNLWYQLSDELYTKNSDQLNSFFKPYIERLIGALYRHSKMESDHTGLIDENENFRQKVSLAIKDVAFIVGSGSIFKQMFMILQEPSTTWESTESALFIMQNVAKNILPTHTLFHREENEVIPKVVEAILNLPENTHIAVRYTSIILLGELCDWIDVHPESLQAVLNFLLYSLQQKNGLAPAAAISLTQICGANREQMTYHITGLIEICRSLDNFEISNDLAIGLLKGFSLIVSKLQSPQIESVLREICSFQFIPLARVVEEVSVEAVNKGERNDPSYWIDRACAIIRHTNPNIRSTDIHPTVQILTDAWPLLSQVLEKYQSDVRIIERTCRLIRYGLRMVGKQASHLLEPLVKQMVLLYNQHRHKPTFNMLQMENGLKNNPNTVDDFFRLCTRFIECLPIAFLQSPLVTPIFQCALLSCSLDHSDAHTSVMKFFCNLLKCGKQNYRHPAIRDIVRGIITQNGDALVLTLIHSSIFYLRSYMLPDVADVLYELKLVDKDNMEKYLCTALDALPKNNSGGYVTATQQQLTAFKDSVMRSLKSSIGSEIDFFGFSK</sequence>
<dbReference type="PANTHER" id="PTHR12363:SF42">
    <property type="entry name" value="TRANSPORTIN-3"/>
    <property type="match status" value="1"/>
</dbReference>
<evidence type="ECO:0000313" key="2">
    <source>
        <dbReference type="EnsemblMetazoa" id="MESCA001501-PA"/>
    </source>
</evidence>
<dbReference type="PANTHER" id="PTHR12363">
    <property type="entry name" value="TRANSPORTIN 3 AND IMPORTIN 13"/>
    <property type="match status" value="1"/>
</dbReference>
<evidence type="ECO:0000313" key="3">
    <source>
        <dbReference type="Proteomes" id="UP000015102"/>
    </source>
</evidence>
<dbReference type="Pfam" id="PF03810">
    <property type="entry name" value="IBN_N"/>
    <property type="match status" value="1"/>
</dbReference>
<dbReference type="HOGENOM" id="CLU_005996_0_2_1"/>
<dbReference type="InterPro" id="IPR001494">
    <property type="entry name" value="Importin-beta_N"/>
</dbReference>
<proteinExistence type="predicted"/>
<evidence type="ECO:0000259" key="1">
    <source>
        <dbReference type="SMART" id="SM00913"/>
    </source>
</evidence>
<dbReference type="OMA" id="YHKLLSQ"/>
<reference evidence="2" key="2">
    <citation type="submission" date="2015-06" db="UniProtKB">
        <authorList>
            <consortium name="EnsemblMetazoa"/>
        </authorList>
    </citation>
    <scope>IDENTIFICATION</scope>
</reference>
<dbReference type="GO" id="GO:0005737">
    <property type="term" value="C:cytoplasm"/>
    <property type="evidence" value="ECO:0007669"/>
    <property type="project" value="TreeGrafter"/>
</dbReference>
<dbReference type="InterPro" id="IPR051345">
    <property type="entry name" value="Importin_beta-like_NTR"/>
</dbReference>
<dbReference type="Pfam" id="PF24139">
    <property type="entry name" value="TPR_TNPO3_IPO13_4th"/>
    <property type="match status" value="1"/>
</dbReference>
<organism evidence="2 3">
    <name type="scientific">Megaselia scalaris</name>
    <name type="common">Humpbacked fly</name>
    <name type="synonym">Phora scalaris</name>
    <dbReference type="NCBI Taxonomy" id="36166"/>
    <lineage>
        <taxon>Eukaryota</taxon>
        <taxon>Metazoa</taxon>
        <taxon>Ecdysozoa</taxon>
        <taxon>Arthropoda</taxon>
        <taxon>Hexapoda</taxon>
        <taxon>Insecta</taxon>
        <taxon>Pterygota</taxon>
        <taxon>Neoptera</taxon>
        <taxon>Endopterygota</taxon>
        <taxon>Diptera</taxon>
        <taxon>Brachycera</taxon>
        <taxon>Muscomorpha</taxon>
        <taxon>Platypezoidea</taxon>
        <taxon>Phoridae</taxon>
        <taxon>Megaseliini</taxon>
        <taxon>Megaselia</taxon>
    </lineage>
</organism>
<dbReference type="EMBL" id="CAQQ02036269">
    <property type="status" value="NOT_ANNOTATED_CDS"/>
    <property type="molecule type" value="Genomic_DNA"/>
</dbReference>
<dbReference type="STRING" id="36166.T1GDV0"/>
<dbReference type="Pfam" id="PF24138">
    <property type="entry name" value="TPR_TNPO3_IPO13_2nd"/>
    <property type="match status" value="1"/>
</dbReference>
<accession>T1GDV0</accession>
<reference evidence="3" key="1">
    <citation type="submission" date="2013-02" db="EMBL/GenBank/DDBJ databases">
        <authorList>
            <person name="Hughes D."/>
        </authorList>
    </citation>
    <scope>NUCLEOTIDE SEQUENCE</scope>
    <source>
        <strain>Durham</strain>
        <strain evidence="3">NC isolate 2 -- Noor lab</strain>
    </source>
</reference>
<dbReference type="InterPro" id="IPR011989">
    <property type="entry name" value="ARM-like"/>
</dbReference>
<dbReference type="Gene3D" id="1.25.10.10">
    <property type="entry name" value="Leucine-rich Repeat Variant"/>
    <property type="match status" value="2"/>
</dbReference>
<dbReference type="GO" id="GO:0006606">
    <property type="term" value="P:protein import into nucleus"/>
    <property type="evidence" value="ECO:0007669"/>
    <property type="project" value="TreeGrafter"/>
</dbReference>
<dbReference type="Pfam" id="PF24140">
    <property type="entry name" value="TPR_TNPO3_IPO13_3rd"/>
    <property type="match status" value="1"/>
</dbReference>
<dbReference type="InterPro" id="IPR057942">
    <property type="entry name" value="TPR_TNPO3_IPO13_3rd"/>
</dbReference>
<dbReference type="EnsemblMetazoa" id="MESCA001501-RA">
    <property type="protein sequence ID" value="MESCA001501-PA"/>
    <property type="gene ID" value="MESCA001501"/>
</dbReference>
<keyword evidence="3" id="KW-1185">Reference proteome</keyword>
<dbReference type="GO" id="GO:0031267">
    <property type="term" value="F:small GTPase binding"/>
    <property type="evidence" value="ECO:0007669"/>
    <property type="project" value="InterPro"/>
</dbReference>
<dbReference type="SUPFAM" id="SSF48371">
    <property type="entry name" value="ARM repeat"/>
    <property type="match status" value="1"/>
</dbReference>